<dbReference type="NCBIfam" id="NF045656">
    <property type="entry name" value="MeththiolMtaseMddA"/>
    <property type="match status" value="1"/>
</dbReference>
<keyword evidence="9 12" id="KW-1133">Transmembrane helix</keyword>
<dbReference type="RefSeq" id="WP_125180846.1">
    <property type="nucleotide sequence ID" value="NZ_QZMU01000001.1"/>
</dbReference>
<feature type="transmembrane region" description="Helical" evidence="12">
    <location>
        <begin position="12"/>
        <end position="34"/>
    </location>
</feature>
<dbReference type="GO" id="GO:0032259">
    <property type="term" value="P:methylation"/>
    <property type="evidence" value="ECO:0007669"/>
    <property type="project" value="UniProtKB-KW"/>
</dbReference>
<evidence type="ECO:0000256" key="4">
    <source>
        <dbReference type="ARBA" id="ARBA00012149"/>
    </source>
</evidence>
<evidence type="ECO:0000256" key="3">
    <source>
        <dbReference type="ARBA" id="ARBA00010631"/>
    </source>
</evidence>
<evidence type="ECO:0000256" key="10">
    <source>
        <dbReference type="ARBA" id="ARBA00023136"/>
    </source>
</evidence>
<protein>
    <recommendedName>
        <fullName evidence="4">methanethiol S-methyltransferase</fullName>
        <ecNumber evidence="4">2.1.1.334</ecNumber>
    </recommendedName>
</protein>
<evidence type="ECO:0000313" key="13">
    <source>
        <dbReference type="EMBL" id="RRQ21500.1"/>
    </source>
</evidence>
<feature type="transmembrane region" description="Helical" evidence="12">
    <location>
        <begin position="87"/>
        <end position="104"/>
    </location>
</feature>
<comment type="caution">
    <text evidence="13">The sequence shown here is derived from an EMBL/GenBank/DDBJ whole genome shotgun (WGS) entry which is preliminary data.</text>
</comment>
<organism evidence="13 14">
    <name type="scientific">Thiohalobacter thiocyanaticus</name>
    <dbReference type="NCBI Taxonomy" id="585455"/>
    <lineage>
        <taxon>Bacteria</taxon>
        <taxon>Pseudomonadati</taxon>
        <taxon>Pseudomonadota</taxon>
        <taxon>Gammaproteobacteria</taxon>
        <taxon>Thiohalobacterales</taxon>
        <taxon>Thiohalobacteraceae</taxon>
        <taxon>Thiohalobacter</taxon>
    </lineage>
</organism>
<keyword evidence="5 13" id="KW-0489">Methyltransferase</keyword>
<dbReference type="AlphaFoldDB" id="A0A426QID1"/>
<gene>
    <name evidence="13" type="ORF">D6C00_05805</name>
</gene>
<sequence length="254" mass="29142">MLKRIAVLGYGALCYALFFATFVYAVGFIGNLWVPVTLDGPVDVPLGQALATNVLLLGLFAVQHSLMARPGFKRWWTRYVPQPVERSTYVLFSSVLLIVLFAFWEPMGGMVWSVSDPLLRGLIHGLYGLGWALVLVSSFQINHFDLFGLRQVWLYFRGRPYSHLPFKTPWLYRHVRHPLYVGWFLAFWATPTMSLAHLLFALLTSAYILIAIRLEERDLVGFHPEYRGYRQRVPMLIPRLNRRPATAALADRGE</sequence>
<dbReference type="EMBL" id="QZMU01000001">
    <property type="protein sequence ID" value="RRQ21500.1"/>
    <property type="molecule type" value="Genomic_DNA"/>
</dbReference>
<comment type="catalytic activity">
    <reaction evidence="11">
        <text>methanethiol + S-adenosyl-L-methionine = dimethyl sulfide + S-adenosyl-L-homocysteine + H(+)</text>
        <dbReference type="Rhea" id="RHEA:50428"/>
        <dbReference type="ChEBI" id="CHEBI:15378"/>
        <dbReference type="ChEBI" id="CHEBI:16007"/>
        <dbReference type="ChEBI" id="CHEBI:17437"/>
        <dbReference type="ChEBI" id="CHEBI:57856"/>
        <dbReference type="ChEBI" id="CHEBI:59789"/>
        <dbReference type="EC" id="2.1.1.334"/>
    </reaction>
</comment>
<comment type="similarity">
    <text evidence="3">Belongs to the nurim family.</text>
</comment>
<dbReference type="EC" id="2.1.1.334" evidence="4"/>
<comment type="subcellular location">
    <subcellularLocation>
        <location evidence="2">Membrane</location>
        <topology evidence="2">Multi-pass membrane protein</topology>
    </subcellularLocation>
</comment>
<dbReference type="InterPro" id="IPR033580">
    <property type="entry name" value="Nurim-like"/>
</dbReference>
<reference evidence="13 14" key="1">
    <citation type="journal article" date="2010" name="Int. J. Syst. Evol. Microbiol.">
        <title>Thiohalobacter thiocyanaticus gen. nov., sp. nov., a moderately halophilic, sulfur-oxidizing gammaproteobacterium from hypersaline lakes, that utilizes thiocyanate.</title>
        <authorList>
            <person name="Sorokin D.Y."/>
            <person name="Kovaleva O.L."/>
            <person name="Tourova T.P."/>
            <person name="Muyzer G."/>
        </authorList>
    </citation>
    <scope>NUCLEOTIDE SEQUENCE [LARGE SCALE GENOMIC DNA]</scope>
    <source>
        <strain evidence="13 14">Hrh1</strain>
    </source>
</reference>
<comment type="function">
    <text evidence="1">Catalyzes the methylation of methanethiol (MeSH) to yield dimethylsulphide (DMS).</text>
</comment>
<keyword evidence="8 12" id="KW-0812">Transmembrane</keyword>
<proteinExistence type="inferred from homology"/>
<dbReference type="PANTHER" id="PTHR31040:SF1">
    <property type="entry name" value="NURIM"/>
    <property type="match status" value="1"/>
</dbReference>
<dbReference type="OrthoDB" id="9789029at2"/>
<evidence type="ECO:0000256" key="5">
    <source>
        <dbReference type="ARBA" id="ARBA00022603"/>
    </source>
</evidence>
<evidence type="ECO:0000256" key="11">
    <source>
        <dbReference type="ARBA" id="ARBA00048134"/>
    </source>
</evidence>
<evidence type="ECO:0000256" key="8">
    <source>
        <dbReference type="ARBA" id="ARBA00022692"/>
    </source>
</evidence>
<dbReference type="GO" id="GO:0016020">
    <property type="term" value="C:membrane"/>
    <property type="evidence" value="ECO:0007669"/>
    <property type="project" value="UniProtKB-SubCell"/>
</dbReference>
<evidence type="ECO:0000256" key="2">
    <source>
        <dbReference type="ARBA" id="ARBA00004141"/>
    </source>
</evidence>
<keyword evidence="7" id="KW-0949">S-adenosyl-L-methionine</keyword>
<keyword evidence="14" id="KW-1185">Reference proteome</keyword>
<evidence type="ECO:0000313" key="14">
    <source>
        <dbReference type="Proteomes" id="UP000287798"/>
    </source>
</evidence>
<name>A0A426QID1_9GAMM</name>
<evidence type="ECO:0000256" key="9">
    <source>
        <dbReference type="ARBA" id="ARBA00022989"/>
    </source>
</evidence>
<dbReference type="GO" id="GO:0008168">
    <property type="term" value="F:methyltransferase activity"/>
    <property type="evidence" value="ECO:0007669"/>
    <property type="project" value="UniProtKB-KW"/>
</dbReference>
<dbReference type="Proteomes" id="UP000287798">
    <property type="component" value="Unassembled WGS sequence"/>
</dbReference>
<evidence type="ECO:0000256" key="6">
    <source>
        <dbReference type="ARBA" id="ARBA00022679"/>
    </source>
</evidence>
<evidence type="ECO:0000256" key="1">
    <source>
        <dbReference type="ARBA" id="ARBA00002096"/>
    </source>
</evidence>
<feature type="transmembrane region" description="Helical" evidence="12">
    <location>
        <begin position="124"/>
        <end position="149"/>
    </location>
</feature>
<evidence type="ECO:0000256" key="12">
    <source>
        <dbReference type="SAM" id="Phobius"/>
    </source>
</evidence>
<dbReference type="InterPro" id="IPR054700">
    <property type="entry name" value="MddA"/>
</dbReference>
<accession>A0A426QID1</accession>
<keyword evidence="10 12" id="KW-0472">Membrane</keyword>
<dbReference type="Gene3D" id="1.20.120.1630">
    <property type="match status" value="1"/>
</dbReference>
<keyword evidence="6 13" id="KW-0808">Transferase</keyword>
<evidence type="ECO:0000256" key="7">
    <source>
        <dbReference type="ARBA" id="ARBA00022691"/>
    </source>
</evidence>
<dbReference type="PANTHER" id="PTHR31040">
    <property type="entry name" value="NURIM"/>
    <property type="match status" value="1"/>
</dbReference>
<feature type="transmembrane region" description="Helical" evidence="12">
    <location>
        <begin position="46"/>
        <end position="66"/>
    </location>
</feature>